<keyword evidence="2" id="KW-1185">Reference proteome</keyword>
<evidence type="ECO:0000313" key="1">
    <source>
        <dbReference type="EMBL" id="GIX68781.1"/>
    </source>
</evidence>
<name>A0AAV4M9M2_CAEEX</name>
<protein>
    <submittedName>
        <fullName evidence="1">Uncharacterized protein</fullName>
    </submittedName>
</protein>
<accession>A0AAV4M9M2</accession>
<reference evidence="1 2" key="1">
    <citation type="submission" date="2021-06" db="EMBL/GenBank/DDBJ databases">
        <title>Caerostris extrusa draft genome.</title>
        <authorList>
            <person name="Kono N."/>
            <person name="Arakawa K."/>
        </authorList>
    </citation>
    <scope>NUCLEOTIDE SEQUENCE [LARGE SCALE GENOMIC DNA]</scope>
</reference>
<comment type="caution">
    <text evidence="1">The sequence shown here is derived from an EMBL/GenBank/DDBJ whole genome shotgun (WGS) entry which is preliminary data.</text>
</comment>
<dbReference type="AlphaFoldDB" id="A0AAV4M9M2"/>
<evidence type="ECO:0000313" key="2">
    <source>
        <dbReference type="Proteomes" id="UP001054945"/>
    </source>
</evidence>
<proteinExistence type="predicted"/>
<dbReference type="Proteomes" id="UP001054945">
    <property type="component" value="Unassembled WGS sequence"/>
</dbReference>
<dbReference type="EMBL" id="BPLR01019525">
    <property type="protein sequence ID" value="GIX68781.1"/>
    <property type="molecule type" value="Genomic_DNA"/>
</dbReference>
<gene>
    <name evidence="1" type="ORF">CEXT_124261</name>
</gene>
<sequence length="55" mass="6651">QPLERAAWIRRRRSKLPYRGFFFSPVFIIREFAGKESLEAKTHDIQHFKIRPGHQ</sequence>
<feature type="non-terminal residue" evidence="1">
    <location>
        <position position="1"/>
    </location>
</feature>
<organism evidence="1 2">
    <name type="scientific">Caerostris extrusa</name>
    <name type="common">Bark spider</name>
    <name type="synonym">Caerostris bankana</name>
    <dbReference type="NCBI Taxonomy" id="172846"/>
    <lineage>
        <taxon>Eukaryota</taxon>
        <taxon>Metazoa</taxon>
        <taxon>Ecdysozoa</taxon>
        <taxon>Arthropoda</taxon>
        <taxon>Chelicerata</taxon>
        <taxon>Arachnida</taxon>
        <taxon>Araneae</taxon>
        <taxon>Araneomorphae</taxon>
        <taxon>Entelegynae</taxon>
        <taxon>Araneoidea</taxon>
        <taxon>Araneidae</taxon>
        <taxon>Caerostris</taxon>
    </lineage>
</organism>